<evidence type="ECO:0000256" key="7">
    <source>
        <dbReference type="ARBA" id="ARBA00022692"/>
    </source>
</evidence>
<feature type="transmembrane region" description="Helical" evidence="10">
    <location>
        <begin position="58"/>
        <end position="79"/>
    </location>
</feature>
<keyword evidence="8 10" id="KW-1133">Transmembrane helix</keyword>
<evidence type="ECO:0000313" key="13">
    <source>
        <dbReference type="Proteomes" id="UP001529514"/>
    </source>
</evidence>
<dbReference type="PANTHER" id="PTHR30561">
    <property type="entry name" value="SMR FAMILY PROTON-DEPENDENT DRUG EFFLUX TRANSPORTER SUGE"/>
    <property type="match status" value="1"/>
</dbReference>
<dbReference type="HAMAP" id="MF_01598">
    <property type="entry name" value="MdtJ"/>
    <property type="match status" value="1"/>
</dbReference>
<dbReference type="Proteomes" id="UP001529514">
    <property type="component" value="Chromosome"/>
</dbReference>
<comment type="subunit">
    <text evidence="2 10">Forms a complex with MdtI.</text>
</comment>
<dbReference type="NCBIfam" id="NF007767">
    <property type="entry name" value="PRK10452.1"/>
    <property type="match status" value="1"/>
</dbReference>
<dbReference type="InterPro" id="IPR045324">
    <property type="entry name" value="Small_multidrug_res"/>
</dbReference>
<evidence type="ECO:0000256" key="3">
    <source>
        <dbReference type="ARBA" id="ARBA00021112"/>
    </source>
</evidence>
<comment type="similarity">
    <text evidence="10">Belongs to the drug/metabolite transporter (DMT) superfamily. Small multidrug resistance (SMR) (TC 2.A.7.1) family. MdtJ subfamily.</text>
</comment>
<reference evidence="12 13" key="1">
    <citation type="submission" date="2023-10" db="EMBL/GenBank/DDBJ databases">
        <title>Xenorhabdus taiwanensis sp. nov., a symbiotic bacterium associated with the entomopathogenic nematode Steinernema taiwanensis.</title>
        <authorList>
            <person name="Tseng C.T."/>
            <person name="Shu H.Y."/>
            <person name="Chen M.H."/>
            <person name="Fang Y.J."/>
            <person name="Wu T.L."/>
            <person name="Lin Y.C."/>
            <person name="Huang C.J."/>
        </authorList>
    </citation>
    <scope>NUCLEOTIDE SEQUENCE [LARGE SCALE GENOMIC DNA]</scope>
    <source>
        <strain evidence="12 13">TCT-1</strain>
    </source>
</reference>
<evidence type="ECO:0000256" key="5">
    <source>
        <dbReference type="ARBA" id="ARBA00022475"/>
    </source>
</evidence>
<organism evidence="12 13">
    <name type="scientific">Xenorhabdus taiwanensis</name>
    <dbReference type="NCBI Taxonomy" id="3085177"/>
    <lineage>
        <taxon>Bacteria</taxon>
        <taxon>Pseudomonadati</taxon>
        <taxon>Pseudomonadota</taxon>
        <taxon>Gammaproteobacteria</taxon>
        <taxon>Enterobacterales</taxon>
        <taxon>Morganellaceae</taxon>
        <taxon>Xenorhabdus</taxon>
    </lineage>
</organism>
<evidence type="ECO:0000256" key="2">
    <source>
        <dbReference type="ARBA" id="ARBA00011358"/>
    </source>
</evidence>
<proteinExistence type="inferred from homology"/>
<keyword evidence="13" id="KW-1185">Reference proteome</keyword>
<dbReference type="InterPro" id="IPR037185">
    <property type="entry name" value="EmrE-like"/>
</dbReference>
<evidence type="ECO:0000256" key="10">
    <source>
        <dbReference type="HAMAP-Rule" id="MF_01598"/>
    </source>
</evidence>
<comment type="caution">
    <text evidence="10">Lacks conserved residue(s) required for the propagation of feature annotation.</text>
</comment>
<evidence type="ECO:0000256" key="6">
    <source>
        <dbReference type="ARBA" id="ARBA00022519"/>
    </source>
</evidence>
<feature type="compositionally biased region" description="Polar residues" evidence="11">
    <location>
        <begin position="131"/>
        <end position="146"/>
    </location>
</feature>
<dbReference type="PANTHER" id="PTHR30561:SF2">
    <property type="entry name" value="SPERMIDINE EXPORT PROTEIN MDTJ"/>
    <property type="match status" value="1"/>
</dbReference>
<evidence type="ECO:0000313" key="12">
    <source>
        <dbReference type="EMBL" id="BET96767.1"/>
    </source>
</evidence>
<comment type="function">
    <text evidence="10">Catalyzes the excretion of spermidine.</text>
</comment>
<feature type="compositionally biased region" description="Low complexity" evidence="11">
    <location>
        <begin position="111"/>
        <end position="130"/>
    </location>
</feature>
<evidence type="ECO:0000256" key="1">
    <source>
        <dbReference type="ARBA" id="ARBA00004429"/>
    </source>
</evidence>
<dbReference type="InterPro" id="IPR000390">
    <property type="entry name" value="Small_drug/metabolite_transptr"/>
</dbReference>
<accession>A0ABN7C312</accession>
<dbReference type="RefSeq" id="WP_374053489.1">
    <property type="nucleotide sequence ID" value="NZ_AP028978.1"/>
</dbReference>
<feature type="region of interest" description="Disordered" evidence="11">
    <location>
        <begin position="111"/>
        <end position="146"/>
    </location>
</feature>
<feature type="transmembrane region" description="Helical" evidence="10">
    <location>
        <begin position="33"/>
        <end position="51"/>
    </location>
</feature>
<dbReference type="Gene3D" id="1.10.3730.20">
    <property type="match status" value="1"/>
</dbReference>
<keyword evidence="4 10" id="KW-0813">Transport</keyword>
<dbReference type="Pfam" id="PF00893">
    <property type="entry name" value="Multi_Drug_Res"/>
    <property type="match status" value="1"/>
</dbReference>
<protein>
    <recommendedName>
        <fullName evidence="3 10">Spermidine export protein MdtJ</fullName>
    </recommendedName>
</protein>
<dbReference type="InterPro" id="IPR023740">
    <property type="entry name" value="Spermidine_export_MdtJ"/>
</dbReference>
<name>A0ABN7C312_9GAMM</name>
<dbReference type="SUPFAM" id="SSF103481">
    <property type="entry name" value="Multidrug resistance efflux transporter EmrE"/>
    <property type="match status" value="1"/>
</dbReference>
<keyword evidence="7 10" id="KW-0812">Transmembrane</keyword>
<evidence type="ECO:0000256" key="4">
    <source>
        <dbReference type="ARBA" id="ARBA00022448"/>
    </source>
</evidence>
<feature type="transmembrane region" description="Helical" evidence="10">
    <location>
        <begin position="85"/>
        <end position="101"/>
    </location>
</feature>
<keyword evidence="6" id="KW-0997">Cell inner membrane</keyword>
<gene>
    <name evidence="10" type="primary">mdtJ</name>
    <name evidence="12" type="ORF">TCT1_16880</name>
</gene>
<keyword evidence="9 10" id="KW-0472">Membrane</keyword>
<keyword evidence="5 10" id="KW-1003">Cell membrane</keyword>
<sequence>MIYWVFLVLAIVTEVIGTLSMKQASVSGDFTGMIVMYTMITTSYILLAVAVKKVALGVAYALWEGIGILFITTFSVMWFNESLSLMKISGLVLLIAGIALIKMGEKKSQDQASNNAAKSKTSKSNASQNNPSRVLNNISNKQIREA</sequence>
<comment type="subcellular location">
    <subcellularLocation>
        <location evidence="1">Cell inner membrane</location>
        <topology evidence="1">Multi-pass membrane protein</topology>
    </subcellularLocation>
    <subcellularLocation>
        <location evidence="10">Cell membrane</location>
        <topology evidence="10">Multi-pass membrane protein</topology>
    </subcellularLocation>
</comment>
<dbReference type="EMBL" id="AP028978">
    <property type="protein sequence ID" value="BET96767.1"/>
    <property type="molecule type" value="Genomic_DNA"/>
</dbReference>
<evidence type="ECO:0000256" key="11">
    <source>
        <dbReference type="SAM" id="MobiDB-lite"/>
    </source>
</evidence>
<evidence type="ECO:0000256" key="9">
    <source>
        <dbReference type="ARBA" id="ARBA00023136"/>
    </source>
</evidence>
<evidence type="ECO:0000256" key="8">
    <source>
        <dbReference type="ARBA" id="ARBA00022989"/>
    </source>
</evidence>